<protein>
    <submittedName>
        <fullName evidence="2">Uncharacterized protein</fullName>
    </submittedName>
</protein>
<keyword evidence="1" id="KW-0472">Membrane</keyword>
<evidence type="ECO:0000313" key="3">
    <source>
        <dbReference type="Proteomes" id="UP000233837"/>
    </source>
</evidence>
<keyword evidence="1" id="KW-1133">Transmembrane helix</keyword>
<organism evidence="2 3">
    <name type="scientific">Dendrobium catenatum</name>
    <dbReference type="NCBI Taxonomy" id="906689"/>
    <lineage>
        <taxon>Eukaryota</taxon>
        <taxon>Viridiplantae</taxon>
        <taxon>Streptophyta</taxon>
        <taxon>Embryophyta</taxon>
        <taxon>Tracheophyta</taxon>
        <taxon>Spermatophyta</taxon>
        <taxon>Magnoliopsida</taxon>
        <taxon>Liliopsida</taxon>
        <taxon>Asparagales</taxon>
        <taxon>Orchidaceae</taxon>
        <taxon>Epidendroideae</taxon>
        <taxon>Malaxideae</taxon>
        <taxon>Dendrobiinae</taxon>
        <taxon>Dendrobium</taxon>
    </lineage>
</organism>
<reference evidence="2 3" key="1">
    <citation type="journal article" date="2016" name="Sci. Rep.">
        <title>The Dendrobium catenatum Lindl. genome sequence provides insights into polysaccharide synthase, floral development and adaptive evolution.</title>
        <authorList>
            <person name="Zhang G.Q."/>
            <person name="Xu Q."/>
            <person name="Bian C."/>
            <person name="Tsai W.C."/>
            <person name="Yeh C.M."/>
            <person name="Liu K.W."/>
            <person name="Yoshida K."/>
            <person name="Zhang L.S."/>
            <person name="Chang S.B."/>
            <person name="Chen F."/>
            <person name="Shi Y."/>
            <person name="Su Y.Y."/>
            <person name="Zhang Y.Q."/>
            <person name="Chen L.J."/>
            <person name="Yin Y."/>
            <person name="Lin M."/>
            <person name="Huang H."/>
            <person name="Deng H."/>
            <person name="Wang Z.W."/>
            <person name="Zhu S.L."/>
            <person name="Zhao X."/>
            <person name="Deng C."/>
            <person name="Niu S.C."/>
            <person name="Huang J."/>
            <person name="Wang M."/>
            <person name="Liu G.H."/>
            <person name="Yang H.J."/>
            <person name="Xiao X.J."/>
            <person name="Hsiao Y.Y."/>
            <person name="Wu W.L."/>
            <person name="Chen Y.Y."/>
            <person name="Mitsuda N."/>
            <person name="Ohme-Takagi M."/>
            <person name="Luo Y.B."/>
            <person name="Van de Peer Y."/>
            <person name="Liu Z.J."/>
        </authorList>
    </citation>
    <scope>NUCLEOTIDE SEQUENCE [LARGE SCALE GENOMIC DNA]</scope>
    <source>
        <tissue evidence="2">The whole plant</tissue>
    </source>
</reference>
<feature type="transmembrane region" description="Helical" evidence="1">
    <location>
        <begin position="72"/>
        <end position="98"/>
    </location>
</feature>
<keyword evidence="3" id="KW-1185">Reference proteome</keyword>
<proteinExistence type="predicted"/>
<evidence type="ECO:0000313" key="2">
    <source>
        <dbReference type="EMBL" id="PKU86974.1"/>
    </source>
</evidence>
<reference evidence="2 3" key="2">
    <citation type="journal article" date="2017" name="Nature">
        <title>The Apostasia genome and the evolution of orchids.</title>
        <authorList>
            <person name="Zhang G.Q."/>
            <person name="Liu K.W."/>
            <person name="Li Z."/>
            <person name="Lohaus R."/>
            <person name="Hsiao Y.Y."/>
            <person name="Niu S.C."/>
            <person name="Wang J.Y."/>
            <person name="Lin Y.C."/>
            <person name="Xu Q."/>
            <person name="Chen L.J."/>
            <person name="Yoshida K."/>
            <person name="Fujiwara S."/>
            <person name="Wang Z.W."/>
            <person name="Zhang Y.Q."/>
            <person name="Mitsuda N."/>
            <person name="Wang M."/>
            <person name="Liu G.H."/>
            <person name="Pecoraro L."/>
            <person name="Huang H.X."/>
            <person name="Xiao X.J."/>
            <person name="Lin M."/>
            <person name="Wu X.Y."/>
            <person name="Wu W.L."/>
            <person name="Chen Y.Y."/>
            <person name="Chang S.B."/>
            <person name="Sakamoto S."/>
            <person name="Ohme-Takagi M."/>
            <person name="Yagi M."/>
            <person name="Zeng S.J."/>
            <person name="Shen C.Y."/>
            <person name="Yeh C.M."/>
            <person name="Luo Y.B."/>
            <person name="Tsai W.C."/>
            <person name="Van de Peer Y."/>
            <person name="Liu Z.J."/>
        </authorList>
    </citation>
    <scope>NUCLEOTIDE SEQUENCE [LARGE SCALE GENOMIC DNA]</scope>
    <source>
        <tissue evidence="2">The whole plant</tissue>
    </source>
</reference>
<feature type="transmembrane region" description="Helical" evidence="1">
    <location>
        <begin position="40"/>
        <end position="60"/>
    </location>
</feature>
<dbReference type="AlphaFoldDB" id="A0A2I0XGG0"/>
<feature type="transmembrane region" description="Helical" evidence="1">
    <location>
        <begin position="118"/>
        <end position="137"/>
    </location>
</feature>
<feature type="transmembrane region" description="Helical" evidence="1">
    <location>
        <begin position="149"/>
        <end position="171"/>
    </location>
</feature>
<dbReference type="EMBL" id="KZ501902">
    <property type="protein sequence ID" value="PKU86974.1"/>
    <property type="molecule type" value="Genomic_DNA"/>
</dbReference>
<accession>A0A2I0XGG0</accession>
<evidence type="ECO:0000256" key="1">
    <source>
        <dbReference type="SAM" id="Phobius"/>
    </source>
</evidence>
<keyword evidence="1" id="KW-0812">Transmembrane</keyword>
<dbReference type="Proteomes" id="UP000233837">
    <property type="component" value="Unassembled WGS sequence"/>
</dbReference>
<gene>
    <name evidence="2" type="ORF">MA16_Dca017874</name>
</gene>
<sequence length="172" mass="19278">MLRRLLVDVCNDEVVVWSLVFQFFFEDQLLLVKDLKDLKFFYFSQVNVMRVVMIISLVGFSNDEAGYWLIKVVVGVMALHWNISGVVLASMMGVVMIFSLYDFACEEADYWTIEEGVGVISLSLVIGSFLVAVVGCIDATTMNSALDWSLLDPMIDGGLVDVWIAGLVFFFS</sequence>
<name>A0A2I0XGG0_9ASPA</name>